<evidence type="ECO:0000313" key="2">
    <source>
        <dbReference type="Proteomes" id="UP001165960"/>
    </source>
</evidence>
<accession>A0ACC2U717</accession>
<dbReference type="EMBL" id="QTSX02001431">
    <property type="protein sequence ID" value="KAJ9082456.1"/>
    <property type="molecule type" value="Genomic_DNA"/>
</dbReference>
<protein>
    <submittedName>
        <fullName evidence="1">Uncharacterized protein</fullName>
    </submittedName>
</protein>
<evidence type="ECO:0000313" key="1">
    <source>
        <dbReference type="EMBL" id="KAJ9082456.1"/>
    </source>
</evidence>
<keyword evidence="2" id="KW-1185">Reference proteome</keyword>
<comment type="caution">
    <text evidence="1">The sequence shown here is derived from an EMBL/GenBank/DDBJ whole genome shotgun (WGS) entry which is preliminary data.</text>
</comment>
<organism evidence="1 2">
    <name type="scientific">Entomophthora muscae</name>
    <dbReference type="NCBI Taxonomy" id="34485"/>
    <lineage>
        <taxon>Eukaryota</taxon>
        <taxon>Fungi</taxon>
        <taxon>Fungi incertae sedis</taxon>
        <taxon>Zoopagomycota</taxon>
        <taxon>Entomophthoromycotina</taxon>
        <taxon>Entomophthoromycetes</taxon>
        <taxon>Entomophthorales</taxon>
        <taxon>Entomophthoraceae</taxon>
        <taxon>Entomophthora</taxon>
    </lineage>
</organism>
<gene>
    <name evidence="1" type="ORF">DSO57_1004377</name>
</gene>
<reference evidence="1" key="1">
    <citation type="submission" date="2022-04" db="EMBL/GenBank/DDBJ databases">
        <title>Genome of the entomopathogenic fungus Entomophthora muscae.</title>
        <authorList>
            <person name="Elya C."/>
            <person name="Lovett B.R."/>
            <person name="Lee E."/>
            <person name="Macias A.M."/>
            <person name="Hajek A.E."/>
            <person name="De Bivort B.L."/>
            <person name="Kasson M.T."/>
            <person name="De Fine Licht H.H."/>
            <person name="Stajich J.E."/>
        </authorList>
    </citation>
    <scope>NUCLEOTIDE SEQUENCE</scope>
    <source>
        <strain evidence="1">Berkeley</strain>
    </source>
</reference>
<proteinExistence type="predicted"/>
<dbReference type="Proteomes" id="UP001165960">
    <property type="component" value="Unassembled WGS sequence"/>
</dbReference>
<name>A0ACC2U717_9FUNG</name>
<sequence length="158" mass="17618">MSFFKLHGILDPYLPLVHSFLLIYYQQPEHAPAVFSNRMPLHVVVWRFLVPLAIDHEPIHQELLCLIIHVQSLISTNSSGGVQHYSKAIGNLIYIVENLLSSLGSGSNKLAVDPKKFAKLYHQIGDYMVSFGPDHCFGTINAPVTTKFLNHITALGLA</sequence>